<dbReference type="InterPro" id="IPR037120">
    <property type="entry name" value="Haem_peroxidase_sf_animal"/>
</dbReference>
<reference evidence="2 3" key="2">
    <citation type="submission" date="2018-11" db="EMBL/GenBank/DDBJ databases">
        <authorList>
            <consortium name="Pathogen Informatics"/>
        </authorList>
    </citation>
    <scope>NUCLEOTIDE SEQUENCE [LARGE SCALE GENOMIC DNA]</scope>
</reference>
<dbReference type="GO" id="GO:0020037">
    <property type="term" value="F:heme binding"/>
    <property type="evidence" value="ECO:0007669"/>
    <property type="project" value="InterPro"/>
</dbReference>
<protein>
    <submittedName>
        <fullName evidence="4">Peroxidase</fullName>
    </submittedName>
</protein>
<dbReference type="EMBL" id="UYWY01008547">
    <property type="protein sequence ID" value="VDM31552.1"/>
    <property type="molecule type" value="Genomic_DNA"/>
</dbReference>
<evidence type="ECO:0000313" key="4">
    <source>
        <dbReference type="WBParaSite" id="TCNE_0000467101-mRNA-1"/>
    </source>
</evidence>
<dbReference type="PANTHER" id="PTHR11475">
    <property type="entry name" value="OXIDASE/PEROXIDASE"/>
    <property type="match status" value="1"/>
</dbReference>
<reference evidence="4" key="1">
    <citation type="submission" date="2016-06" db="UniProtKB">
        <authorList>
            <consortium name="WormBaseParasite"/>
        </authorList>
    </citation>
    <scope>IDENTIFICATION</scope>
</reference>
<dbReference type="InterPro" id="IPR010255">
    <property type="entry name" value="Haem_peroxidase_sf"/>
</dbReference>
<dbReference type="Gene3D" id="1.10.640.10">
    <property type="entry name" value="Haem peroxidase domain superfamily, animal type"/>
    <property type="match status" value="1"/>
</dbReference>
<organism evidence="3 4">
    <name type="scientific">Toxocara canis</name>
    <name type="common">Canine roundworm</name>
    <dbReference type="NCBI Taxonomy" id="6265"/>
    <lineage>
        <taxon>Eukaryota</taxon>
        <taxon>Metazoa</taxon>
        <taxon>Ecdysozoa</taxon>
        <taxon>Nematoda</taxon>
        <taxon>Chromadorea</taxon>
        <taxon>Rhabditida</taxon>
        <taxon>Spirurina</taxon>
        <taxon>Ascaridomorpha</taxon>
        <taxon>Ascaridoidea</taxon>
        <taxon>Toxocaridae</taxon>
        <taxon>Toxocara</taxon>
    </lineage>
</organism>
<dbReference type="PROSITE" id="PS50292">
    <property type="entry name" value="PEROXIDASE_3"/>
    <property type="match status" value="1"/>
</dbReference>
<gene>
    <name evidence="2" type="ORF">TCNE_LOCUS4671</name>
</gene>
<dbReference type="SUPFAM" id="SSF48113">
    <property type="entry name" value="Heme-dependent peroxidases"/>
    <property type="match status" value="1"/>
</dbReference>
<keyword evidence="1" id="KW-0575">Peroxidase</keyword>
<proteinExistence type="predicted"/>
<evidence type="ECO:0000313" key="3">
    <source>
        <dbReference type="Proteomes" id="UP000050794"/>
    </source>
</evidence>
<dbReference type="WBParaSite" id="TCNE_0000467101-mRNA-1">
    <property type="protein sequence ID" value="TCNE_0000467101-mRNA-1"/>
    <property type="gene ID" value="TCNE_0000467101"/>
</dbReference>
<keyword evidence="3" id="KW-1185">Reference proteome</keyword>
<dbReference type="AlphaFoldDB" id="A0A183U851"/>
<sequence>MQGGCARTNLPNPCAEDICYHKHFRTFDGSCNNLENSLKGAAFTPYVRLLPPAYDDGMNAVAGEFPLNTMF</sequence>
<accession>A0A183U851</accession>
<evidence type="ECO:0000313" key="2">
    <source>
        <dbReference type="EMBL" id="VDM31552.1"/>
    </source>
</evidence>
<dbReference type="GO" id="GO:0004601">
    <property type="term" value="F:peroxidase activity"/>
    <property type="evidence" value="ECO:0007669"/>
    <property type="project" value="UniProtKB-KW"/>
</dbReference>
<dbReference type="InterPro" id="IPR019791">
    <property type="entry name" value="Haem_peroxidase_animal"/>
</dbReference>
<evidence type="ECO:0000256" key="1">
    <source>
        <dbReference type="ARBA" id="ARBA00022559"/>
    </source>
</evidence>
<dbReference type="Pfam" id="PF03098">
    <property type="entry name" value="An_peroxidase"/>
    <property type="match status" value="1"/>
</dbReference>
<keyword evidence="1" id="KW-0560">Oxidoreductase</keyword>
<dbReference type="GO" id="GO:0005615">
    <property type="term" value="C:extracellular space"/>
    <property type="evidence" value="ECO:0007669"/>
    <property type="project" value="TreeGrafter"/>
</dbReference>
<dbReference type="GO" id="GO:0006979">
    <property type="term" value="P:response to oxidative stress"/>
    <property type="evidence" value="ECO:0007669"/>
    <property type="project" value="InterPro"/>
</dbReference>
<name>A0A183U851_TOXCA</name>
<dbReference type="Proteomes" id="UP000050794">
    <property type="component" value="Unassembled WGS sequence"/>
</dbReference>
<dbReference type="PANTHER" id="PTHR11475:SF22">
    <property type="entry name" value="PEROXIDASE SKPO-1"/>
    <property type="match status" value="1"/>
</dbReference>